<reference evidence="3" key="1">
    <citation type="submission" date="2016-10" db="EMBL/GenBank/DDBJ databases">
        <authorList>
            <person name="Varghese N."/>
            <person name="Submissions S."/>
        </authorList>
    </citation>
    <scope>NUCLEOTIDE SEQUENCE [LARGE SCALE GENOMIC DNA]</scope>
    <source>
        <strain evidence="3">CGMCC 1.11014</strain>
    </source>
</reference>
<dbReference type="Proteomes" id="UP000199391">
    <property type="component" value="Unassembled WGS sequence"/>
</dbReference>
<evidence type="ECO:0000259" key="1">
    <source>
        <dbReference type="Pfam" id="PF00665"/>
    </source>
</evidence>
<feature type="domain" description="Integrase catalytic" evidence="1">
    <location>
        <begin position="111"/>
        <end position="217"/>
    </location>
</feature>
<dbReference type="EMBL" id="FPBO01000084">
    <property type="protein sequence ID" value="SFV17979.1"/>
    <property type="molecule type" value="Genomic_DNA"/>
</dbReference>
<dbReference type="STRING" id="1035707.SAMN05216552_10841"/>
<keyword evidence="3" id="KW-1185">Reference proteome</keyword>
<dbReference type="InterPro" id="IPR036397">
    <property type="entry name" value="RNaseH_sf"/>
</dbReference>
<proteinExistence type="predicted"/>
<dbReference type="InterPro" id="IPR001584">
    <property type="entry name" value="Integrase_cat-core"/>
</dbReference>
<organism evidence="2 3">
    <name type="scientific">Pseudoduganella namucuonensis</name>
    <dbReference type="NCBI Taxonomy" id="1035707"/>
    <lineage>
        <taxon>Bacteria</taxon>
        <taxon>Pseudomonadati</taxon>
        <taxon>Pseudomonadota</taxon>
        <taxon>Betaproteobacteria</taxon>
        <taxon>Burkholderiales</taxon>
        <taxon>Oxalobacteraceae</taxon>
        <taxon>Telluria group</taxon>
        <taxon>Pseudoduganella</taxon>
    </lineage>
</organism>
<dbReference type="InterPro" id="IPR012337">
    <property type="entry name" value="RNaseH-like_sf"/>
</dbReference>
<dbReference type="GO" id="GO:0015074">
    <property type="term" value="P:DNA integration"/>
    <property type="evidence" value="ECO:0007669"/>
    <property type="project" value="InterPro"/>
</dbReference>
<sequence length="251" mass="27828">MVCRLLGVARSHVSDLMARSPDWTDGRTARVRDETADLVLVDAVRAEIGDLPTYGYRRAGALVNRRRVALGLAPFNHKRFYRVMKAYRLLLPKAPRRVASARVHDGVVAVTASNRRWCSDGFEIGCENGDVVTGVFLKDCCDREIISWRAWSTRGLPGEPVRDMLIKAVEARFGDVKVNDGVELEFLSDNGGAFRAKDTHALVRELGIKPVHTPVCSPQSKEWASYCTLCGWLNGDKCRGGRTVTPTLSLD</sequence>
<dbReference type="Pfam" id="PF00665">
    <property type="entry name" value="rve"/>
    <property type="match status" value="1"/>
</dbReference>
<dbReference type="AlphaFoldDB" id="A0A1I7M7Q2"/>
<evidence type="ECO:0000313" key="2">
    <source>
        <dbReference type="EMBL" id="SFV17979.1"/>
    </source>
</evidence>
<gene>
    <name evidence="2" type="ORF">SAMN05216552_10841</name>
</gene>
<accession>A0A1I7M7Q2</accession>
<dbReference type="Gene3D" id="3.30.420.10">
    <property type="entry name" value="Ribonuclease H-like superfamily/Ribonuclease H"/>
    <property type="match status" value="1"/>
</dbReference>
<dbReference type="GO" id="GO:0003676">
    <property type="term" value="F:nucleic acid binding"/>
    <property type="evidence" value="ECO:0007669"/>
    <property type="project" value="InterPro"/>
</dbReference>
<feature type="non-terminal residue" evidence="2">
    <location>
        <position position="251"/>
    </location>
</feature>
<protein>
    <submittedName>
        <fullName evidence="2">Integrase core domain-containing protein</fullName>
    </submittedName>
</protein>
<evidence type="ECO:0000313" key="3">
    <source>
        <dbReference type="Proteomes" id="UP000199391"/>
    </source>
</evidence>
<name>A0A1I7M7Q2_9BURK</name>
<dbReference type="SUPFAM" id="SSF53098">
    <property type="entry name" value="Ribonuclease H-like"/>
    <property type="match status" value="1"/>
</dbReference>